<gene>
    <name evidence="1" type="ORF">KY465_01055</name>
</gene>
<organism evidence="1 2">
    <name type="scientific">Pseudohoeflea coraliihabitans</name>
    <dbReference type="NCBI Taxonomy" id="2860393"/>
    <lineage>
        <taxon>Bacteria</taxon>
        <taxon>Pseudomonadati</taxon>
        <taxon>Pseudomonadota</taxon>
        <taxon>Alphaproteobacteria</taxon>
        <taxon>Hyphomicrobiales</taxon>
        <taxon>Rhizobiaceae</taxon>
        <taxon>Pseudohoeflea</taxon>
    </lineage>
</organism>
<dbReference type="EMBL" id="JAHWQX010000001">
    <property type="protein sequence ID" value="MBW3095860.1"/>
    <property type="molecule type" value="Genomic_DNA"/>
</dbReference>
<accession>A0ABS6WJ43</accession>
<evidence type="ECO:0008006" key="3">
    <source>
        <dbReference type="Google" id="ProtNLM"/>
    </source>
</evidence>
<dbReference type="RefSeq" id="WP_219157563.1">
    <property type="nucleotide sequence ID" value="NZ_JAHWQX010000001.1"/>
</dbReference>
<evidence type="ECO:0000313" key="1">
    <source>
        <dbReference type="EMBL" id="MBW3095860.1"/>
    </source>
</evidence>
<name>A0ABS6WJ43_9HYPH</name>
<protein>
    <recommendedName>
        <fullName evidence="3">NUDIX hydrolase</fullName>
    </recommendedName>
</protein>
<dbReference type="Proteomes" id="UP001430804">
    <property type="component" value="Unassembled WGS sequence"/>
</dbReference>
<reference evidence="1" key="1">
    <citation type="submission" date="2021-07" db="EMBL/GenBank/DDBJ databases">
        <title>Pseudohoeflea marina sp. nov. a polyhydroxyalcanoate-producing bacterium.</title>
        <authorList>
            <person name="Zheng W."/>
            <person name="Yu S."/>
            <person name="Huang Y."/>
        </authorList>
    </citation>
    <scope>NUCLEOTIDE SEQUENCE</scope>
    <source>
        <strain evidence="1">DP4N28-3</strain>
    </source>
</reference>
<proteinExistence type="predicted"/>
<sequence>MRDARAQSEPLQLTGVDLRVLAGVHPWYADNRVAIERFWAEEVCRRPFLYNGFVVLFEPPHMAAGRLTAKGYVTPYAGLLYFLAEGARTEGAKAAGVCHLFGAPALSSSDGALLLVRMAARTANAGRIYAPSGSLDDSDVVAGRADLNANMQREVFEETGLDLKQARAEPGFLLFRDGAICTLVRRYHMPESAAALERRVRAFIAQQDDAEIDDVVMIGAAEEISAAMPSYIRRYIEFHFVRS</sequence>
<comment type="caution">
    <text evidence="1">The sequence shown here is derived from an EMBL/GenBank/DDBJ whole genome shotgun (WGS) entry which is preliminary data.</text>
</comment>
<evidence type="ECO:0000313" key="2">
    <source>
        <dbReference type="Proteomes" id="UP001430804"/>
    </source>
</evidence>
<keyword evidence="2" id="KW-1185">Reference proteome</keyword>